<gene>
    <name evidence="1" type="ORF">E2C01_098444</name>
</gene>
<dbReference type="EMBL" id="VSRR010133326">
    <property type="protein sequence ID" value="MPD02839.1"/>
    <property type="molecule type" value="Genomic_DNA"/>
</dbReference>
<keyword evidence="2" id="KW-1185">Reference proteome</keyword>
<dbReference type="AlphaFoldDB" id="A0A5B7KCX6"/>
<protein>
    <submittedName>
        <fullName evidence="1">Uncharacterized protein</fullName>
    </submittedName>
</protein>
<accession>A0A5B7KCX6</accession>
<dbReference type="Proteomes" id="UP000324222">
    <property type="component" value="Unassembled WGS sequence"/>
</dbReference>
<proteinExistence type="predicted"/>
<sequence>MEVLGCGSMCKYGWVDMDDMTAVGLKRRRGEGEEFGIVRERTAYTGERVKEGVSRGVKE</sequence>
<reference evidence="1 2" key="1">
    <citation type="submission" date="2019-05" db="EMBL/GenBank/DDBJ databases">
        <title>Another draft genome of Portunus trituberculatus and its Hox gene families provides insights of decapod evolution.</title>
        <authorList>
            <person name="Jeong J.-H."/>
            <person name="Song I."/>
            <person name="Kim S."/>
            <person name="Choi T."/>
            <person name="Kim D."/>
            <person name="Ryu S."/>
            <person name="Kim W."/>
        </authorList>
    </citation>
    <scope>NUCLEOTIDE SEQUENCE [LARGE SCALE GENOMIC DNA]</scope>
    <source>
        <tissue evidence="1">Muscle</tissue>
    </source>
</reference>
<evidence type="ECO:0000313" key="1">
    <source>
        <dbReference type="EMBL" id="MPD02839.1"/>
    </source>
</evidence>
<evidence type="ECO:0000313" key="2">
    <source>
        <dbReference type="Proteomes" id="UP000324222"/>
    </source>
</evidence>
<organism evidence="1 2">
    <name type="scientific">Portunus trituberculatus</name>
    <name type="common">Swimming crab</name>
    <name type="synonym">Neptunus trituberculatus</name>
    <dbReference type="NCBI Taxonomy" id="210409"/>
    <lineage>
        <taxon>Eukaryota</taxon>
        <taxon>Metazoa</taxon>
        <taxon>Ecdysozoa</taxon>
        <taxon>Arthropoda</taxon>
        <taxon>Crustacea</taxon>
        <taxon>Multicrustacea</taxon>
        <taxon>Malacostraca</taxon>
        <taxon>Eumalacostraca</taxon>
        <taxon>Eucarida</taxon>
        <taxon>Decapoda</taxon>
        <taxon>Pleocyemata</taxon>
        <taxon>Brachyura</taxon>
        <taxon>Eubrachyura</taxon>
        <taxon>Portunoidea</taxon>
        <taxon>Portunidae</taxon>
        <taxon>Portuninae</taxon>
        <taxon>Portunus</taxon>
    </lineage>
</organism>
<comment type="caution">
    <text evidence="1">The sequence shown here is derived from an EMBL/GenBank/DDBJ whole genome shotgun (WGS) entry which is preliminary data.</text>
</comment>
<name>A0A5B7KCX6_PORTR</name>